<proteinExistence type="inferred from homology"/>
<dbReference type="InterPro" id="IPR020946">
    <property type="entry name" value="Flavin_mOase-like"/>
</dbReference>
<dbReference type="InterPro" id="IPR036188">
    <property type="entry name" value="FAD/NAD-bd_sf"/>
</dbReference>
<dbReference type="GO" id="GO:0004499">
    <property type="term" value="F:N,N-dimethylaniline monooxygenase activity"/>
    <property type="evidence" value="ECO:0007669"/>
    <property type="project" value="InterPro"/>
</dbReference>
<comment type="similarity">
    <text evidence="1">Belongs to the FAD-binding monooxygenase family.</text>
</comment>
<evidence type="ECO:0000256" key="3">
    <source>
        <dbReference type="ARBA" id="ARBA00022827"/>
    </source>
</evidence>
<evidence type="ECO:0000256" key="1">
    <source>
        <dbReference type="ARBA" id="ARBA00010139"/>
    </source>
</evidence>
<reference evidence="6" key="1">
    <citation type="submission" date="2016-10" db="EMBL/GenBank/DDBJ databases">
        <authorList>
            <person name="Varghese N."/>
            <person name="Submissions S."/>
        </authorList>
    </citation>
    <scope>NUCLEOTIDE SEQUENCE [LARGE SCALE GENOMIC DNA]</scope>
    <source>
        <strain evidence="6">DSM 43161</strain>
    </source>
</reference>
<keyword evidence="4" id="KW-0560">Oxidoreductase</keyword>
<accession>A0A1I5IK00</accession>
<evidence type="ECO:0000256" key="2">
    <source>
        <dbReference type="ARBA" id="ARBA00022630"/>
    </source>
</evidence>
<evidence type="ECO:0000256" key="4">
    <source>
        <dbReference type="ARBA" id="ARBA00023002"/>
    </source>
</evidence>
<evidence type="ECO:0000313" key="6">
    <source>
        <dbReference type="Proteomes" id="UP000183642"/>
    </source>
</evidence>
<keyword evidence="5" id="KW-0503">Monooxygenase</keyword>
<dbReference type="Gene3D" id="3.50.50.60">
    <property type="entry name" value="FAD/NAD(P)-binding domain"/>
    <property type="match status" value="1"/>
</dbReference>
<dbReference type="GO" id="GO:0050660">
    <property type="term" value="F:flavin adenine dinucleotide binding"/>
    <property type="evidence" value="ECO:0007669"/>
    <property type="project" value="InterPro"/>
</dbReference>
<keyword evidence="3" id="KW-0274">FAD</keyword>
<evidence type="ECO:0000313" key="5">
    <source>
        <dbReference type="EMBL" id="SFO60556.1"/>
    </source>
</evidence>
<organism evidence="5 6">
    <name type="scientific">Geodermatophilus obscurus</name>
    <dbReference type="NCBI Taxonomy" id="1861"/>
    <lineage>
        <taxon>Bacteria</taxon>
        <taxon>Bacillati</taxon>
        <taxon>Actinomycetota</taxon>
        <taxon>Actinomycetes</taxon>
        <taxon>Geodermatophilales</taxon>
        <taxon>Geodermatophilaceae</taxon>
        <taxon>Geodermatophilus</taxon>
    </lineage>
</organism>
<dbReference type="Proteomes" id="UP000183642">
    <property type="component" value="Unassembled WGS sequence"/>
</dbReference>
<gene>
    <name evidence="5" type="ORF">SAMN05660359_04650</name>
</gene>
<dbReference type="EMBL" id="FOWE01000015">
    <property type="protein sequence ID" value="SFO60556.1"/>
    <property type="molecule type" value="Genomic_DNA"/>
</dbReference>
<keyword evidence="6" id="KW-1185">Reference proteome</keyword>
<keyword evidence="2" id="KW-0285">Flavoprotein</keyword>
<name>A0A1I5IK00_9ACTN</name>
<dbReference type="GO" id="GO:0050661">
    <property type="term" value="F:NADP binding"/>
    <property type="evidence" value="ECO:0007669"/>
    <property type="project" value="InterPro"/>
</dbReference>
<dbReference type="Pfam" id="PF00743">
    <property type="entry name" value="FMO-like"/>
    <property type="match status" value="1"/>
</dbReference>
<dbReference type="SUPFAM" id="SSF51905">
    <property type="entry name" value="FAD/NAD(P)-binding domain"/>
    <property type="match status" value="1"/>
</dbReference>
<dbReference type="AlphaFoldDB" id="A0A1I5IK00"/>
<protein>
    <submittedName>
        <fullName evidence="5">Flavin-binding monooxygenase-like</fullName>
    </submittedName>
</protein>
<sequence>METYNGELLHTAAYRRPDAYTGQRVVVGGGGNSAIQIAVELAQGAEVSLATRSPLET</sequence>